<gene>
    <name evidence="2" type="ORF">HaLaN_01796</name>
</gene>
<dbReference type="AlphaFoldDB" id="A0A699YCC5"/>
<comment type="caution">
    <text evidence="2">The sequence shown here is derived from an EMBL/GenBank/DDBJ whole genome shotgun (WGS) entry which is preliminary data.</text>
</comment>
<evidence type="ECO:0000313" key="2">
    <source>
        <dbReference type="EMBL" id="GFH07051.1"/>
    </source>
</evidence>
<dbReference type="Gene3D" id="3.40.390.10">
    <property type="entry name" value="Collagenase (Catalytic Domain)"/>
    <property type="match status" value="1"/>
</dbReference>
<dbReference type="InterPro" id="IPR024079">
    <property type="entry name" value="MetalloPept_cat_dom_sf"/>
</dbReference>
<dbReference type="Gene3D" id="2.60.40.780">
    <property type="entry name" value="von Hippel-Lindau disease tumour suppressor, beta domain"/>
    <property type="match status" value="1"/>
</dbReference>
<name>A0A699YCC5_HAELA</name>
<feature type="domain" description="von Hippel-Lindau disease tumour suppressor beta" evidence="1">
    <location>
        <begin position="85"/>
        <end position="142"/>
    </location>
</feature>
<evidence type="ECO:0000259" key="1">
    <source>
        <dbReference type="Pfam" id="PF01847"/>
    </source>
</evidence>
<proteinExistence type="predicted"/>
<dbReference type="InterPro" id="IPR024053">
    <property type="entry name" value="VHL_beta_dom"/>
</dbReference>
<dbReference type="SUPFAM" id="SSF55486">
    <property type="entry name" value="Metalloproteases ('zincins'), catalytic domain"/>
    <property type="match status" value="1"/>
</dbReference>
<keyword evidence="3" id="KW-1185">Reference proteome</keyword>
<dbReference type="SUPFAM" id="SSF49468">
    <property type="entry name" value="VHL"/>
    <property type="match status" value="1"/>
</dbReference>
<evidence type="ECO:0000313" key="3">
    <source>
        <dbReference type="Proteomes" id="UP000485058"/>
    </source>
</evidence>
<dbReference type="EMBL" id="BLLF01000071">
    <property type="protein sequence ID" value="GFH07051.1"/>
    <property type="molecule type" value="Genomic_DNA"/>
</dbReference>
<dbReference type="Proteomes" id="UP000485058">
    <property type="component" value="Unassembled WGS sequence"/>
</dbReference>
<sequence length="507" mass="55856">MYVMRAAEFRSCHPISSISLTVPLLDSSTPDDARLDVLSLPLNTGQDVQQPGLVQFHVKFNGPTLALCASLGVPTCAQPVMSSAAIETPCVVQFVNNAVERLQVFWVDHAGTERLYAELEPSHALAQRTYTTHTWRVRLASSSLVVGEYTGPDAVFKAYGPGKSSIESLQAILDASKPLSEWGQWRERLTVHGIRIMAYDCVTDAAVRIAGHVVQRMLCNSPIEIVRRMAEAGCCVGIIGRHQVTTDIPDHAFMKLSHGGRDIDATTRGLGGTRACPMTSCGEENLTMEDDKFYTSESILVHEFGHMVMNVGLSDAQLEEVNRLYEAAKLQGLYTRDIYAMENAEEYWAEGTQAWFDATVRCDVNDGINTRQRMKDHDPGLASMLQMAYGDGTWRYLHDAPTTFTSRGKPIAVGTLDTLRSSHVAPQHLEMERARPLVAVSLPRQATCEGGCLPCVGWDTVAYHKLNMQPSEGGCMAGYGRSAMRAFGGFVHRMGFANMHIHNVKMR</sequence>
<reference evidence="2 3" key="1">
    <citation type="submission" date="2020-02" db="EMBL/GenBank/DDBJ databases">
        <title>Draft genome sequence of Haematococcus lacustris strain NIES-144.</title>
        <authorList>
            <person name="Morimoto D."/>
            <person name="Nakagawa S."/>
            <person name="Yoshida T."/>
            <person name="Sawayama S."/>
        </authorList>
    </citation>
    <scope>NUCLEOTIDE SEQUENCE [LARGE SCALE GENOMIC DNA]</scope>
    <source>
        <strain evidence="2 3">NIES-144</strain>
    </source>
</reference>
<dbReference type="InterPro" id="IPR037140">
    <property type="entry name" value="VHL_beta_dom_sf"/>
</dbReference>
<dbReference type="InterPro" id="IPR036208">
    <property type="entry name" value="VHL_sf"/>
</dbReference>
<organism evidence="2 3">
    <name type="scientific">Haematococcus lacustris</name>
    <name type="common">Green alga</name>
    <name type="synonym">Haematococcus pluvialis</name>
    <dbReference type="NCBI Taxonomy" id="44745"/>
    <lineage>
        <taxon>Eukaryota</taxon>
        <taxon>Viridiplantae</taxon>
        <taxon>Chlorophyta</taxon>
        <taxon>core chlorophytes</taxon>
        <taxon>Chlorophyceae</taxon>
        <taxon>CS clade</taxon>
        <taxon>Chlamydomonadales</taxon>
        <taxon>Haematococcaceae</taxon>
        <taxon>Haematococcus</taxon>
    </lineage>
</organism>
<dbReference type="GO" id="GO:0008237">
    <property type="term" value="F:metallopeptidase activity"/>
    <property type="evidence" value="ECO:0007669"/>
    <property type="project" value="InterPro"/>
</dbReference>
<dbReference type="Pfam" id="PF01847">
    <property type="entry name" value="VHL"/>
    <property type="match status" value="1"/>
</dbReference>
<protein>
    <submittedName>
        <fullName evidence="2">VHL domain-containing protein</fullName>
    </submittedName>
</protein>
<accession>A0A699YCC5</accession>